<evidence type="ECO:0000313" key="2">
    <source>
        <dbReference type="EMBL" id="KAK4783673.1"/>
    </source>
</evidence>
<evidence type="ECO:0000259" key="1">
    <source>
        <dbReference type="Pfam" id="PF14576"/>
    </source>
</evidence>
<name>A0AAN7L9E5_TRANT</name>
<dbReference type="PANTHER" id="PTHR33232:SF9">
    <property type="entry name" value="PROTEIN SIEVE ELEMENT OCCLUSION B"/>
    <property type="match status" value="1"/>
</dbReference>
<accession>A0AAN7L9E5</accession>
<dbReference type="PANTHER" id="PTHR33232">
    <property type="entry name" value="PROTEIN SIEVE ELEMENT OCCLUSION B-LIKE"/>
    <property type="match status" value="1"/>
</dbReference>
<feature type="domain" description="Sieve element occlusion N-terminal" evidence="1">
    <location>
        <begin position="61"/>
        <end position="260"/>
    </location>
</feature>
<sequence>MMVKIICKVGDGRAQGDGLGAVGCISRSSLVNERLWQMRVWKNPGMSDFMRNVDGVHSVPSSHVINRIQCQITRKALAAKNAEKALHAMFNLVASYSWPKKLLLILAAFAELYGDFWVLESTKGPHALSLSLLKVFKAFDLRKHGSHVDSLNNVVKQLLELTDYLIKLDNYTTMYLEKDGPSLGVAFAHIPEWICQAIIAIVSVSAQFSSFTNFEERYWTLGISHLLNALNRILIEVQKRLNDCNAQIDDMNQYNSYVKSVETPQDIVGLLTTLFTAFKPDDPPLLSGSTKEAVRLEYFKRKNVYLVISSWKIPHEDLEVLKEVYKHETFQENAPAEDGGRFKIDIDIEVDVTPARRNRDQSSYEILWIPAVDKSLSHINSKFLSDLRGEMPWIVTKNATVYAIRFFKEHWHFNRQPIMVALNYSGRVEYMNSLPMIRVWGIKAFPFREREIPPLLAQRNWLETIIILLKPNSHKKVFAQHDKWISSVTKGTLVDSNFEEVFKKWCKQVEGPGDCPLFHCPALDGLTPVYMRCTICLQYMKTIHMFLCCHDPSN</sequence>
<dbReference type="InterPro" id="IPR027942">
    <property type="entry name" value="SEO_N"/>
</dbReference>
<dbReference type="Pfam" id="PF14576">
    <property type="entry name" value="SEO_N"/>
    <property type="match status" value="1"/>
</dbReference>
<proteinExistence type="predicted"/>
<keyword evidence="3" id="KW-1185">Reference proteome</keyword>
<dbReference type="Proteomes" id="UP001346149">
    <property type="component" value="Unassembled WGS sequence"/>
</dbReference>
<dbReference type="AlphaFoldDB" id="A0AAN7L9E5"/>
<reference evidence="2 3" key="1">
    <citation type="journal article" date="2023" name="Hortic Res">
        <title>Pangenome of water caltrop reveals structural variations and asymmetric subgenome divergence after allopolyploidization.</title>
        <authorList>
            <person name="Zhang X."/>
            <person name="Chen Y."/>
            <person name="Wang L."/>
            <person name="Yuan Y."/>
            <person name="Fang M."/>
            <person name="Shi L."/>
            <person name="Lu R."/>
            <person name="Comes H.P."/>
            <person name="Ma Y."/>
            <person name="Chen Y."/>
            <person name="Huang G."/>
            <person name="Zhou Y."/>
            <person name="Zheng Z."/>
            <person name="Qiu Y."/>
        </authorList>
    </citation>
    <scope>NUCLEOTIDE SEQUENCE [LARGE SCALE GENOMIC DNA]</scope>
    <source>
        <strain evidence="2">F231</strain>
    </source>
</reference>
<comment type="caution">
    <text evidence="2">The sequence shown here is derived from an EMBL/GenBank/DDBJ whole genome shotgun (WGS) entry which is preliminary data.</text>
</comment>
<protein>
    <recommendedName>
        <fullName evidence="1">Sieve element occlusion N-terminal domain-containing protein</fullName>
    </recommendedName>
</protein>
<gene>
    <name evidence="2" type="ORF">SAY86_008047</name>
</gene>
<evidence type="ECO:0000313" key="3">
    <source>
        <dbReference type="Proteomes" id="UP001346149"/>
    </source>
</evidence>
<dbReference type="GO" id="GO:0010088">
    <property type="term" value="P:phloem development"/>
    <property type="evidence" value="ECO:0007669"/>
    <property type="project" value="InterPro"/>
</dbReference>
<dbReference type="EMBL" id="JAXQNO010000015">
    <property type="protein sequence ID" value="KAK4783673.1"/>
    <property type="molecule type" value="Genomic_DNA"/>
</dbReference>
<organism evidence="2 3">
    <name type="scientific">Trapa natans</name>
    <name type="common">Water chestnut</name>
    <dbReference type="NCBI Taxonomy" id="22666"/>
    <lineage>
        <taxon>Eukaryota</taxon>
        <taxon>Viridiplantae</taxon>
        <taxon>Streptophyta</taxon>
        <taxon>Embryophyta</taxon>
        <taxon>Tracheophyta</taxon>
        <taxon>Spermatophyta</taxon>
        <taxon>Magnoliopsida</taxon>
        <taxon>eudicotyledons</taxon>
        <taxon>Gunneridae</taxon>
        <taxon>Pentapetalae</taxon>
        <taxon>rosids</taxon>
        <taxon>malvids</taxon>
        <taxon>Myrtales</taxon>
        <taxon>Lythraceae</taxon>
        <taxon>Trapa</taxon>
    </lineage>
</organism>
<dbReference type="InterPro" id="IPR039299">
    <property type="entry name" value="SEOA"/>
</dbReference>